<comment type="caution">
    <text evidence="7">The sequence shown here is derived from an EMBL/GenBank/DDBJ whole genome shotgun (WGS) entry which is preliminary data.</text>
</comment>
<dbReference type="InterPro" id="IPR002324">
    <property type="entry name" value="Cyt_c_ID"/>
</dbReference>
<keyword evidence="3" id="KW-0479">Metal-binding</keyword>
<keyword evidence="5" id="KW-0408">Iron</keyword>
<dbReference type="PROSITE" id="PS51007">
    <property type="entry name" value="CYTC"/>
    <property type="match status" value="1"/>
</dbReference>
<dbReference type="Gene3D" id="1.10.760.10">
    <property type="entry name" value="Cytochrome c-like domain"/>
    <property type="match status" value="1"/>
</dbReference>
<evidence type="ECO:0000256" key="3">
    <source>
        <dbReference type="ARBA" id="ARBA00022723"/>
    </source>
</evidence>
<dbReference type="GO" id="GO:0020037">
    <property type="term" value="F:heme binding"/>
    <property type="evidence" value="ECO:0007669"/>
    <property type="project" value="InterPro"/>
</dbReference>
<keyword evidence="2" id="KW-0349">Heme</keyword>
<name>A0A1J5SYH2_9ZZZZ</name>
<dbReference type="GO" id="GO:0005506">
    <property type="term" value="F:iron ion binding"/>
    <property type="evidence" value="ECO:0007669"/>
    <property type="project" value="InterPro"/>
</dbReference>
<dbReference type="SUPFAM" id="SSF46626">
    <property type="entry name" value="Cytochrome c"/>
    <property type="match status" value="1"/>
</dbReference>
<dbReference type="InterPro" id="IPR009056">
    <property type="entry name" value="Cyt_c-like_dom"/>
</dbReference>
<dbReference type="Pfam" id="PF00034">
    <property type="entry name" value="Cytochrom_C"/>
    <property type="match status" value="1"/>
</dbReference>
<evidence type="ECO:0000259" key="6">
    <source>
        <dbReference type="PROSITE" id="PS51007"/>
    </source>
</evidence>
<gene>
    <name evidence="7" type="ORF">GALL_112590</name>
</gene>
<feature type="domain" description="Cytochrome c" evidence="6">
    <location>
        <begin position="21"/>
        <end position="108"/>
    </location>
</feature>
<evidence type="ECO:0000256" key="5">
    <source>
        <dbReference type="ARBA" id="ARBA00023004"/>
    </source>
</evidence>
<dbReference type="AlphaFoldDB" id="A0A1J5SYH2"/>
<dbReference type="GO" id="GO:0009055">
    <property type="term" value="F:electron transfer activity"/>
    <property type="evidence" value="ECO:0007669"/>
    <property type="project" value="InterPro"/>
</dbReference>
<organism evidence="7">
    <name type="scientific">mine drainage metagenome</name>
    <dbReference type="NCBI Taxonomy" id="410659"/>
    <lineage>
        <taxon>unclassified sequences</taxon>
        <taxon>metagenomes</taxon>
        <taxon>ecological metagenomes</taxon>
    </lineage>
</organism>
<protein>
    <submittedName>
        <fullName evidence="7">Cytochrome c-551</fullName>
    </submittedName>
</protein>
<evidence type="ECO:0000313" key="7">
    <source>
        <dbReference type="EMBL" id="OIR06652.1"/>
    </source>
</evidence>
<keyword evidence="4" id="KW-0249">Electron transport</keyword>
<dbReference type="PRINTS" id="PR00606">
    <property type="entry name" value="CYTCHROMECID"/>
</dbReference>
<accession>A0A1J5SYH2</accession>
<proteinExistence type="predicted"/>
<dbReference type="InterPro" id="IPR036909">
    <property type="entry name" value="Cyt_c-like_dom_sf"/>
</dbReference>
<reference evidence="7" key="1">
    <citation type="submission" date="2016-10" db="EMBL/GenBank/DDBJ databases">
        <title>Sequence of Gallionella enrichment culture.</title>
        <authorList>
            <person name="Poehlein A."/>
            <person name="Muehling M."/>
            <person name="Daniel R."/>
        </authorList>
    </citation>
    <scope>NUCLEOTIDE SEQUENCE</scope>
</reference>
<dbReference type="EMBL" id="MLJW01000042">
    <property type="protein sequence ID" value="OIR06652.1"/>
    <property type="molecule type" value="Genomic_DNA"/>
</dbReference>
<evidence type="ECO:0000256" key="1">
    <source>
        <dbReference type="ARBA" id="ARBA00022448"/>
    </source>
</evidence>
<evidence type="ECO:0000256" key="2">
    <source>
        <dbReference type="ARBA" id="ARBA00022617"/>
    </source>
</evidence>
<evidence type="ECO:0000256" key="4">
    <source>
        <dbReference type="ARBA" id="ARBA00022982"/>
    </source>
</evidence>
<keyword evidence="1" id="KW-0813">Transport</keyword>
<sequence length="108" mass="11661">MKTLFKHAFLFSTLMLSVQAANAADPAEALAQKSGCLNCHNVQVKIIGPAYKDVATKYKGDKSAEARLVEKVKVGGSGTWGKMPMPPNSPQVKDDDIKTIVKWVLSLS</sequence>